<evidence type="ECO:0000313" key="3">
    <source>
        <dbReference type="EMBL" id="OIQ80203.1"/>
    </source>
</evidence>
<proteinExistence type="predicted"/>
<sequence>MNTEVVQRRQGETQVQTPGRQAQPMAPAVDIIEDADGITLRADMPGVPREALHVQVEGDTLTLRGEVAIALPEGLDPFYAELRSASWERSFTLSRELDADHADANLKDGVLTLRIPKAEHAKPRKVDVKLA</sequence>
<name>A0A1J5QRT0_9ZZZZ</name>
<evidence type="ECO:0000259" key="2">
    <source>
        <dbReference type="PROSITE" id="PS01031"/>
    </source>
</evidence>
<organism evidence="3">
    <name type="scientific">mine drainage metagenome</name>
    <dbReference type="NCBI Taxonomy" id="410659"/>
    <lineage>
        <taxon>unclassified sequences</taxon>
        <taxon>metagenomes</taxon>
        <taxon>ecological metagenomes</taxon>
    </lineage>
</organism>
<dbReference type="Gene3D" id="2.60.40.790">
    <property type="match status" value="1"/>
</dbReference>
<dbReference type="EMBL" id="MLJW01001094">
    <property type="protein sequence ID" value="OIQ80203.1"/>
    <property type="molecule type" value="Genomic_DNA"/>
</dbReference>
<accession>A0A1J5QRT0</accession>
<reference evidence="3" key="1">
    <citation type="submission" date="2016-10" db="EMBL/GenBank/DDBJ databases">
        <title>Sequence of Gallionella enrichment culture.</title>
        <authorList>
            <person name="Poehlein A."/>
            <person name="Muehling M."/>
            <person name="Daniel R."/>
        </authorList>
    </citation>
    <scope>NUCLEOTIDE SEQUENCE</scope>
</reference>
<dbReference type="Pfam" id="PF00011">
    <property type="entry name" value="HSP20"/>
    <property type="match status" value="1"/>
</dbReference>
<feature type="region of interest" description="Disordered" evidence="1">
    <location>
        <begin position="1"/>
        <end position="25"/>
    </location>
</feature>
<protein>
    <submittedName>
        <fullName evidence="3">Spore protein SP21</fullName>
    </submittedName>
</protein>
<dbReference type="InterPro" id="IPR008978">
    <property type="entry name" value="HSP20-like_chaperone"/>
</dbReference>
<gene>
    <name evidence="3" type="primary">hspA_10</name>
    <name evidence="3" type="ORF">GALL_380530</name>
</gene>
<evidence type="ECO:0000256" key="1">
    <source>
        <dbReference type="SAM" id="MobiDB-lite"/>
    </source>
</evidence>
<dbReference type="AlphaFoldDB" id="A0A1J5QRT0"/>
<dbReference type="CDD" id="cd06464">
    <property type="entry name" value="ACD_sHsps-like"/>
    <property type="match status" value="1"/>
</dbReference>
<feature type="compositionally biased region" description="Basic and acidic residues" evidence="1">
    <location>
        <begin position="1"/>
        <end position="11"/>
    </location>
</feature>
<dbReference type="InterPro" id="IPR031107">
    <property type="entry name" value="Small_HSP"/>
</dbReference>
<dbReference type="PROSITE" id="PS01031">
    <property type="entry name" value="SHSP"/>
    <property type="match status" value="1"/>
</dbReference>
<comment type="caution">
    <text evidence="3">The sequence shown here is derived from an EMBL/GenBank/DDBJ whole genome shotgun (WGS) entry which is preliminary data.</text>
</comment>
<dbReference type="PANTHER" id="PTHR11527">
    <property type="entry name" value="HEAT-SHOCK PROTEIN 20 FAMILY MEMBER"/>
    <property type="match status" value="1"/>
</dbReference>
<dbReference type="SUPFAM" id="SSF49764">
    <property type="entry name" value="HSP20-like chaperones"/>
    <property type="match status" value="1"/>
</dbReference>
<dbReference type="InterPro" id="IPR002068">
    <property type="entry name" value="A-crystallin/Hsp20_dom"/>
</dbReference>
<feature type="domain" description="SHSP" evidence="2">
    <location>
        <begin position="20"/>
        <end position="131"/>
    </location>
</feature>